<feature type="transmembrane region" description="Helical" evidence="1">
    <location>
        <begin position="12"/>
        <end position="30"/>
    </location>
</feature>
<name>Q7MR89_WOLSU</name>
<evidence type="ECO:0000313" key="3">
    <source>
        <dbReference type="Proteomes" id="UP000000422"/>
    </source>
</evidence>
<keyword evidence="3" id="KW-1185">Reference proteome</keyword>
<dbReference type="Proteomes" id="UP000000422">
    <property type="component" value="Chromosome"/>
</dbReference>
<dbReference type="EMBL" id="BX571661">
    <property type="protein sequence ID" value="CAE10613.1"/>
    <property type="molecule type" value="Genomic_DNA"/>
</dbReference>
<evidence type="ECO:0000256" key="1">
    <source>
        <dbReference type="SAM" id="Phobius"/>
    </source>
</evidence>
<organism evidence="3">
    <name type="scientific">Wolinella succinogenes (strain ATCC 29543 / DSM 1740 / CCUG 13145 / JCM 31913 / LMG 7466 / NCTC 11488 / FDC 602W)</name>
    <name type="common">Vibrio succinogenes</name>
    <dbReference type="NCBI Taxonomy" id="273121"/>
    <lineage>
        <taxon>Bacteria</taxon>
        <taxon>Pseudomonadati</taxon>
        <taxon>Campylobacterota</taxon>
        <taxon>Epsilonproteobacteria</taxon>
        <taxon>Campylobacterales</taxon>
        <taxon>Helicobacteraceae</taxon>
        <taxon>Wolinella</taxon>
    </lineage>
</organism>
<dbReference type="RefSeq" id="WP_011139397.1">
    <property type="nucleotide sequence ID" value="NC_005090.1"/>
</dbReference>
<dbReference type="Pfam" id="PF26373">
    <property type="entry name" value="MamC"/>
    <property type="match status" value="1"/>
</dbReference>
<protein>
    <submittedName>
        <fullName evidence="2">Uncharacterized protein</fullName>
    </submittedName>
</protein>
<keyword evidence="1" id="KW-0472">Membrane</keyword>
<keyword evidence="1" id="KW-0812">Transmembrane</keyword>
<dbReference type="HOGENOM" id="CLU_162676_0_0_7"/>
<sequence>MINTGMPRSVLGHWVSGSIASLIVSGAINYKRVEEGKMSTKEAGVDTLKKTLQGGAVTASAIAVANHIGTPAGYFKALASLSVGAACVYAIEKGADLLLDDSPKLITE</sequence>
<reference evidence="2 3" key="1">
    <citation type="journal article" date="2003" name="Proc. Natl. Acad. Sci. U.S.A.">
        <title>Complete genome sequence and analysis of Wolinella succinogenes.</title>
        <authorList>
            <person name="Baar C."/>
            <person name="Eppinger M."/>
            <person name="Raddatz G."/>
            <person name="Simon JM."/>
            <person name="Lanz C."/>
            <person name="Klimmek O."/>
            <person name="Nandakumar R."/>
            <person name="Gross R."/>
            <person name="Rosinus A."/>
            <person name="Keller H."/>
            <person name="Jagtap P."/>
            <person name="Linke B."/>
            <person name="Meyer F."/>
            <person name="Lederer H."/>
            <person name="Schuster S.C."/>
        </authorList>
    </citation>
    <scope>NUCLEOTIDE SEQUENCE [LARGE SCALE GENOMIC DNA]</scope>
    <source>
        <strain evidence="3">ATCC 29543 / DSM 1740 / CCUG 13145 / JCM 31913 / LMG 7466 / NCTC 11488 / FDC 602W</strain>
    </source>
</reference>
<dbReference type="STRING" id="273121.WS1573"/>
<gene>
    <name evidence="2" type="ordered locus">WS1573</name>
</gene>
<dbReference type="InterPro" id="IPR058956">
    <property type="entry name" value="MamC"/>
</dbReference>
<dbReference type="KEGG" id="wsu:WS1573"/>
<proteinExistence type="predicted"/>
<keyword evidence="1" id="KW-1133">Transmembrane helix</keyword>
<evidence type="ECO:0000313" key="2">
    <source>
        <dbReference type="EMBL" id="CAE10613.1"/>
    </source>
</evidence>
<accession>Q7MR89</accession>
<dbReference type="AlphaFoldDB" id="Q7MR89"/>